<evidence type="ECO:0000313" key="2">
    <source>
        <dbReference type="Proteomes" id="UP001401887"/>
    </source>
</evidence>
<gene>
    <name evidence="1" type="ORF">Dcar01_01411</name>
</gene>
<sequence length="217" mass="24759">MTPLSRITEVLPDCHHRLWVTVDEERTLHVALRPSEGPDSLLPLSAEHVFRRAEVTEDGQAVRWPGGFTLSLATLCARQETPWLSHLGDLAARDRYRPLLPLLRHCTSGAYLRAQPERHHLMQTFGIKPGELNSIIEAYPAPEALTLHRLHDIALLLRHHLFPDLPAALLRRPWPYAQHRCPKEDLLHTMQGCLLRGRLDLIEDPLWALVRGEVVKS</sequence>
<dbReference type="RefSeq" id="WP_345463002.1">
    <property type="nucleotide sequence ID" value="NZ_BAABRP010000003.1"/>
</dbReference>
<reference evidence="1 2" key="1">
    <citation type="submission" date="2024-02" db="EMBL/GenBank/DDBJ databases">
        <title>Deinococcus carri NBRC 110142.</title>
        <authorList>
            <person name="Ichikawa N."/>
            <person name="Katano-Makiyama Y."/>
            <person name="Hidaka K."/>
        </authorList>
    </citation>
    <scope>NUCLEOTIDE SEQUENCE [LARGE SCALE GENOMIC DNA]</scope>
    <source>
        <strain evidence="1 2">NBRC 110142</strain>
    </source>
</reference>
<proteinExistence type="predicted"/>
<comment type="caution">
    <text evidence="1">The sequence shown here is derived from an EMBL/GenBank/DDBJ whole genome shotgun (WGS) entry which is preliminary data.</text>
</comment>
<protein>
    <recommendedName>
        <fullName evidence="3">DUF2442 domain-containing protein</fullName>
    </recommendedName>
</protein>
<evidence type="ECO:0000313" key="1">
    <source>
        <dbReference type="EMBL" id="GAA5512693.1"/>
    </source>
</evidence>
<keyword evidence="2" id="KW-1185">Reference proteome</keyword>
<dbReference type="EMBL" id="BAABRP010000003">
    <property type="protein sequence ID" value="GAA5512693.1"/>
    <property type="molecule type" value="Genomic_DNA"/>
</dbReference>
<dbReference type="InterPro" id="IPR036782">
    <property type="entry name" value="NE0471-like_N"/>
</dbReference>
<dbReference type="SUPFAM" id="SSF143880">
    <property type="entry name" value="NE0471 N-terminal domain-like"/>
    <property type="match status" value="1"/>
</dbReference>
<accession>A0ABP9W9K5</accession>
<dbReference type="Gene3D" id="3.30.2020.10">
    <property type="entry name" value="NE0471-like N-terminal domain"/>
    <property type="match status" value="1"/>
</dbReference>
<organism evidence="1 2">
    <name type="scientific">Deinococcus carri</name>
    <dbReference type="NCBI Taxonomy" id="1211323"/>
    <lineage>
        <taxon>Bacteria</taxon>
        <taxon>Thermotogati</taxon>
        <taxon>Deinococcota</taxon>
        <taxon>Deinococci</taxon>
        <taxon>Deinococcales</taxon>
        <taxon>Deinococcaceae</taxon>
        <taxon>Deinococcus</taxon>
    </lineage>
</organism>
<dbReference type="Proteomes" id="UP001401887">
    <property type="component" value="Unassembled WGS sequence"/>
</dbReference>
<evidence type="ECO:0008006" key="3">
    <source>
        <dbReference type="Google" id="ProtNLM"/>
    </source>
</evidence>
<name>A0ABP9W9K5_9DEIO</name>